<accession>A0ABW7JM06</accession>
<dbReference type="InterPro" id="IPR013974">
    <property type="entry name" value="SAF"/>
</dbReference>
<dbReference type="EMBL" id="JBIMSO010000049">
    <property type="protein sequence ID" value="MFH5208986.1"/>
    <property type="molecule type" value="Genomic_DNA"/>
</dbReference>
<proteinExistence type="predicted"/>
<sequence>MERRARERSLAPALTARLGELTRPNWLRTTLARRIAAAMLVVLAVGLYLRGDPSTERVPVVVATSDLTPGAVLTTDNVRTVDVESRAIPDGAVRHTADIVGRTLAGAVRNGAMLTDLSVLGPRLAAASSGSPDSRVVPVRLADPAVTELLREGDRVDVVTASEDGPSAVRAASMLASNAAVVLVSSAGTGPGRGDRVVLLALSTAEAGAVAAASLSSALTVVLH</sequence>
<dbReference type="Gene3D" id="3.90.1210.10">
    <property type="entry name" value="Antifreeze-like/N-acetylneuraminic acid synthase C-terminal domain"/>
    <property type="match status" value="1"/>
</dbReference>
<dbReference type="CDD" id="cd11614">
    <property type="entry name" value="SAF_CpaB_FlgA_like"/>
    <property type="match status" value="1"/>
</dbReference>
<comment type="caution">
    <text evidence="2">The sequence shown here is derived from an EMBL/GenBank/DDBJ whole genome shotgun (WGS) entry which is preliminary data.</text>
</comment>
<feature type="domain" description="SAF" evidence="1">
    <location>
        <begin position="58"/>
        <end position="120"/>
    </location>
</feature>
<evidence type="ECO:0000259" key="1">
    <source>
        <dbReference type="SMART" id="SM00858"/>
    </source>
</evidence>
<dbReference type="RefSeq" id="WP_395114575.1">
    <property type="nucleotide sequence ID" value="NZ_JBIMSO010000049.1"/>
</dbReference>
<evidence type="ECO:0000313" key="3">
    <source>
        <dbReference type="Proteomes" id="UP001609175"/>
    </source>
</evidence>
<dbReference type="SMART" id="SM00858">
    <property type="entry name" value="SAF"/>
    <property type="match status" value="1"/>
</dbReference>
<reference evidence="2 3" key="1">
    <citation type="submission" date="2024-10" db="EMBL/GenBank/DDBJ databases">
        <authorList>
            <person name="Riesco R."/>
        </authorList>
    </citation>
    <scope>NUCLEOTIDE SEQUENCE [LARGE SCALE GENOMIC DNA]</scope>
    <source>
        <strain evidence="2 3">NCIMB 15449</strain>
    </source>
</reference>
<dbReference type="Proteomes" id="UP001609175">
    <property type="component" value="Unassembled WGS sequence"/>
</dbReference>
<organism evidence="2 3">
    <name type="scientific">Antrihabitans spumae</name>
    <dbReference type="NCBI Taxonomy" id="3373370"/>
    <lineage>
        <taxon>Bacteria</taxon>
        <taxon>Bacillati</taxon>
        <taxon>Actinomycetota</taxon>
        <taxon>Actinomycetes</taxon>
        <taxon>Mycobacteriales</taxon>
        <taxon>Nocardiaceae</taxon>
        <taxon>Antrihabitans</taxon>
    </lineage>
</organism>
<protein>
    <submittedName>
        <fullName evidence="2">SAF domain-containing protein</fullName>
    </submittedName>
</protein>
<evidence type="ECO:0000313" key="2">
    <source>
        <dbReference type="EMBL" id="MFH5208986.1"/>
    </source>
</evidence>
<name>A0ABW7JM06_9NOCA</name>
<gene>
    <name evidence="2" type="ORF">ACHIPZ_12385</name>
</gene>
<dbReference type="Pfam" id="PF08666">
    <property type="entry name" value="SAF"/>
    <property type="match status" value="1"/>
</dbReference>